<name>A0ABD0QQK0_CIRMR</name>
<protein>
    <submittedName>
        <fullName evidence="2">Uncharacterized protein</fullName>
    </submittedName>
</protein>
<proteinExistence type="predicted"/>
<dbReference type="EMBL" id="JAMKFB020000007">
    <property type="protein sequence ID" value="KAL0188447.1"/>
    <property type="molecule type" value="Genomic_DNA"/>
</dbReference>
<feature type="region of interest" description="Disordered" evidence="1">
    <location>
        <begin position="28"/>
        <end position="51"/>
    </location>
</feature>
<gene>
    <name evidence="2" type="ORF">M9458_015546</name>
</gene>
<organism evidence="2 3">
    <name type="scientific">Cirrhinus mrigala</name>
    <name type="common">Mrigala</name>
    <dbReference type="NCBI Taxonomy" id="683832"/>
    <lineage>
        <taxon>Eukaryota</taxon>
        <taxon>Metazoa</taxon>
        <taxon>Chordata</taxon>
        <taxon>Craniata</taxon>
        <taxon>Vertebrata</taxon>
        <taxon>Euteleostomi</taxon>
        <taxon>Actinopterygii</taxon>
        <taxon>Neopterygii</taxon>
        <taxon>Teleostei</taxon>
        <taxon>Ostariophysi</taxon>
        <taxon>Cypriniformes</taxon>
        <taxon>Cyprinidae</taxon>
        <taxon>Labeoninae</taxon>
        <taxon>Labeonini</taxon>
        <taxon>Cirrhinus</taxon>
    </lineage>
</organism>
<comment type="caution">
    <text evidence="2">The sequence shown here is derived from an EMBL/GenBank/DDBJ whole genome shotgun (WGS) entry which is preliminary data.</text>
</comment>
<evidence type="ECO:0000256" key="1">
    <source>
        <dbReference type="SAM" id="MobiDB-lite"/>
    </source>
</evidence>
<sequence>RQGPICVRFQPWVGLRPCTPDYPCLRVTTDGPLQNSRDPAQPGPNGQVFSG</sequence>
<evidence type="ECO:0000313" key="2">
    <source>
        <dbReference type="EMBL" id="KAL0188447.1"/>
    </source>
</evidence>
<evidence type="ECO:0000313" key="3">
    <source>
        <dbReference type="Proteomes" id="UP001529510"/>
    </source>
</evidence>
<dbReference type="Proteomes" id="UP001529510">
    <property type="component" value="Unassembled WGS sequence"/>
</dbReference>
<dbReference type="AlphaFoldDB" id="A0ABD0QQK0"/>
<feature type="non-terminal residue" evidence="2">
    <location>
        <position position="51"/>
    </location>
</feature>
<reference evidence="2 3" key="1">
    <citation type="submission" date="2024-05" db="EMBL/GenBank/DDBJ databases">
        <title>Genome sequencing and assembly of Indian major carp, Cirrhinus mrigala (Hamilton, 1822).</title>
        <authorList>
            <person name="Mohindra V."/>
            <person name="Chowdhury L.M."/>
            <person name="Lal K."/>
            <person name="Jena J.K."/>
        </authorList>
    </citation>
    <scope>NUCLEOTIDE SEQUENCE [LARGE SCALE GENOMIC DNA]</scope>
    <source>
        <strain evidence="2">CM1030</strain>
        <tissue evidence="2">Blood</tissue>
    </source>
</reference>
<keyword evidence="3" id="KW-1185">Reference proteome</keyword>
<accession>A0ABD0QQK0</accession>
<feature type="non-terminal residue" evidence="2">
    <location>
        <position position="1"/>
    </location>
</feature>